<keyword evidence="16" id="KW-1185">Reference proteome</keyword>
<keyword evidence="6" id="KW-0679">Respiratory chain</keyword>
<evidence type="ECO:0000256" key="3">
    <source>
        <dbReference type="ARBA" id="ARBA00009960"/>
    </source>
</evidence>
<reference evidence="17" key="1">
    <citation type="submission" date="2025-08" db="UniProtKB">
        <authorList>
            <consortium name="RefSeq"/>
        </authorList>
    </citation>
    <scope>IDENTIFICATION</scope>
    <source>
        <tissue evidence="17">Whole larval tissue</tissue>
    </source>
</reference>
<accession>A0A9R0D6R1</accession>
<evidence type="ECO:0000256" key="14">
    <source>
        <dbReference type="ARBA" id="ARBA00033255"/>
    </source>
</evidence>
<keyword evidence="7 15" id="KW-0812">Transmembrane</keyword>
<sequence length="69" mass="8173">MWFNILPGAIIISTCVGLPGFGLWWLHYLVLGNHYRRTLDSRWDRHIYQRDLRLNGDPYKLTGLETIDD</sequence>
<evidence type="ECO:0000256" key="11">
    <source>
        <dbReference type="ARBA" id="ARBA00023128"/>
    </source>
</evidence>
<dbReference type="PANTHER" id="PTHR17098">
    <property type="entry name" value="NADH-UBIQUINONE OXIDOREDUCTASE MWFE SUBUNIT"/>
    <property type="match status" value="1"/>
</dbReference>
<feature type="transmembrane region" description="Helical" evidence="15">
    <location>
        <begin position="6"/>
        <end position="31"/>
    </location>
</feature>
<evidence type="ECO:0000313" key="16">
    <source>
        <dbReference type="Proteomes" id="UP000829999"/>
    </source>
</evidence>
<dbReference type="OrthoDB" id="1920692at2759"/>
<evidence type="ECO:0000256" key="6">
    <source>
        <dbReference type="ARBA" id="ARBA00022660"/>
    </source>
</evidence>
<evidence type="ECO:0000256" key="5">
    <source>
        <dbReference type="ARBA" id="ARBA00022448"/>
    </source>
</evidence>
<evidence type="ECO:0000256" key="13">
    <source>
        <dbReference type="ARBA" id="ARBA00029847"/>
    </source>
</evidence>
<proteinExistence type="inferred from homology"/>
<dbReference type="InterPro" id="IPR017384">
    <property type="entry name" value="NADH_Ub_cplx-1_asu_su-1"/>
</dbReference>
<evidence type="ECO:0000256" key="2">
    <source>
        <dbReference type="ARBA" id="ARBA00004298"/>
    </source>
</evidence>
<evidence type="ECO:0000256" key="12">
    <source>
        <dbReference type="ARBA" id="ARBA00023136"/>
    </source>
</evidence>
<evidence type="ECO:0000256" key="15">
    <source>
        <dbReference type="SAM" id="Phobius"/>
    </source>
</evidence>
<dbReference type="Pfam" id="PF15879">
    <property type="entry name" value="MWFE"/>
    <property type="match status" value="1"/>
</dbReference>
<dbReference type="PANTHER" id="PTHR17098:SF2">
    <property type="entry name" value="NADH DEHYDROGENASE [UBIQUINONE] 1 ALPHA SUBCOMPLEX SUBUNIT 1"/>
    <property type="match status" value="1"/>
</dbReference>
<keyword evidence="12 15" id="KW-0472">Membrane</keyword>
<dbReference type="GO" id="GO:0005743">
    <property type="term" value="C:mitochondrial inner membrane"/>
    <property type="evidence" value="ECO:0007669"/>
    <property type="project" value="UniProtKB-SubCell"/>
</dbReference>
<keyword evidence="9" id="KW-0249">Electron transport</keyword>
<dbReference type="RefSeq" id="XP_035442270.1">
    <property type="nucleotide sequence ID" value="XM_035586377.2"/>
</dbReference>
<evidence type="ECO:0000256" key="9">
    <source>
        <dbReference type="ARBA" id="ARBA00022982"/>
    </source>
</evidence>
<keyword evidence="11" id="KW-0496">Mitochondrion</keyword>
<evidence type="ECO:0000256" key="7">
    <source>
        <dbReference type="ARBA" id="ARBA00022692"/>
    </source>
</evidence>
<dbReference type="AlphaFoldDB" id="A0A9R0D6R1"/>
<comment type="similarity">
    <text evidence="3">Belongs to the complex I NDUFA1 subunit family.</text>
</comment>
<dbReference type="Proteomes" id="UP000829999">
    <property type="component" value="Chromosome 15"/>
</dbReference>
<evidence type="ECO:0000256" key="1">
    <source>
        <dbReference type="ARBA" id="ARBA00003195"/>
    </source>
</evidence>
<keyword evidence="5" id="KW-0813">Transport</keyword>
<dbReference type="CTD" id="5740593"/>
<dbReference type="GeneID" id="118270642"/>
<evidence type="ECO:0000256" key="8">
    <source>
        <dbReference type="ARBA" id="ARBA00022792"/>
    </source>
</evidence>
<keyword evidence="10 15" id="KW-1133">Transmembrane helix</keyword>
<keyword evidence="8" id="KW-0999">Mitochondrion inner membrane</keyword>
<organism evidence="16 17">
    <name type="scientific">Spodoptera frugiperda</name>
    <name type="common">Fall armyworm</name>
    <dbReference type="NCBI Taxonomy" id="7108"/>
    <lineage>
        <taxon>Eukaryota</taxon>
        <taxon>Metazoa</taxon>
        <taxon>Ecdysozoa</taxon>
        <taxon>Arthropoda</taxon>
        <taxon>Hexapoda</taxon>
        <taxon>Insecta</taxon>
        <taxon>Pterygota</taxon>
        <taxon>Neoptera</taxon>
        <taxon>Endopterygota</taxon>
        <taxon>Lepidoptera</taxon>
        <taxon>Glossata</taxon>
        <taxon>Ditrysia</taxon>
        <taxon>Noctuoidea</taxon>
        <taxon>Noctuidae</taxon>
        <taxon>Amphipyrinae</taxon>
        <taxon>Spodoptera</taxon>
    </lineage>
</organism>
<evidence type="ECO:0000256" key="4">
    <source>
        <dbReference type="ARBA" id="ARBA00016392"/>
    </source>
</evidence>
<evidence type="ECO:0000256" key="10">
    <source>
        <dbReference type="ARBA" id="ARBA00022989"/>
    </source>
</evidence>
<evidence type="ECO:0000313" key="17">
    <source>
        <dbReference type="RefSeq" id="XP_035442270.1"/>
    </source>
</evidence>
<comment type="subcellular location">
    <subcellularLocation>
        <location evidence="2">Mitochondrion inner membrane</location>
        <topology evidence="2">Single-pass membrane protein</topology>
        <orientation evidence="2">Matrix side</orientation>
    </subcellularLocation>
</comment>
<comment type="function">
    <text evidence="1">Accessory subunit of the mitochondrial membrane respiratory chain NADH dehydrogenase (Complex I), that is believed not to be involved in catalysis. Complex I functions in the transfer of electrons from NADH to the respiratory chain. The immediate electron acceptor for the enzyme is believed to be ubiquinone.</text>
</comment>
<protein>
    <recommendedName>
        <fullName evidence="4">NADH dehydrogenase [ubiquinone] 1 alpha subcomplex subunit 1</fullName>
    </recommendedName>
    <alternativeName>
        <fullName evidence="14">Complex I-MWFE</fullName>
    </alternativeName>
    <alternativeName>
        <fullName evidence="13">NADH-ubiquinone oxidoreductase MWFE subunit</fullName>
    </alternativeName>
</protein>
<name>A0A9R0D6R1_SPOFR</name>
<gene>
    <name evidence="17" type="primary">LOC118270642</name>
</gene>